<dbReference type="InterPro" id="IPR005828">
    <property type="entry name" value="MFS_sugar_transport-like"/>
</dbReference>
<evidence type="ECO:0000256" key="5">
    <source>
        <dbReference type="ARBA" id="ARBA00022989"/>
    </source>
</evidence>
<keyword evidence="6 7" id="KW-0472">Membrane</keyword>
<dbReference type="SUPFAM" id="SSF103473">
    <property type="entry name" value="MFS general substrate transporter"/>
    <property type="match status" value="1"/>
</dbReference>
<evidence type="ECO:0000313" key="9">
    <source>
        <dbReference type="EMBL" id="CAG8437789.1"/>
    </source>
</evidence>
<keyword evidence="4 7" id="KW-0812">Transmembrane</keyword>
<name>A0A9N8V156_9GLOM</name>
<accession>A0A9N8V156</accession>
<evidence type="ECO:0000313" key="10">
    <source>
        <dbReference type="Proteomes" id="UP000789831"/>
    </source>
</evidence>
<dbReference type="InterPro" id="IPR005829">
    <property type="entry name" value="Sugar_transporter_CS"/>
</dbReference>
<evidence type="ECO:0000256" key="1">
    <source>
        <dbReference type="ARBA" id="ARBA00004141"/>
    </source>
</evidence>
<dbReference type="InterPro" id="IPR036259">
    <property type="entry name" value="MFS_trans_sf"/>
</dbReference>
<keyword evidence="3" id="KW-0592">Phosphate transport</keyword>
<protein>
    <submittedName>
        <fullName evidence="9">10140_t:CDS:1</fullName>
    </submittedName>
</protein>
<evidence type="ECO:0000256" key="3">
    <source>
        <dbReference type="ARBA" id="ARBA00022592"/>
    </source>
</evidence>
<evidence type="ECO:0000256" key="4">
    <source>
        <dbReference type="ARBA" id="ARBA00022692"/>
    </source>
</evidence>
<feature type="transmembrane region" description="Helical" evidence="7">
    <location>
        <begin position="316"/>
        <end position="337"/>
    </location>
</feature>
<feature type="transmembrane region" description="Helical" evidence="7">
    <location>
        <begin position="479"/>
        <end position="502"/>
    </location>
</feature>
<proteinExistence type="predicted"/>
<dbReference type="PROSITE" id="PS00217">
    <property type="entry name" value="SUGAR_TRANSPORT_2"/>
    <property type="match status" value="1"/>
</dbReference>
<dbReference type="GO" id="GO:0006817">
    <property type="term" value="P:phosphate ion transport"/>
    <property type="evidence" value="ECO:0007669"/>
    <property type="project" value="UniProtKB-KW"/>
</dbReference>
<dbReference type="Gene3D" id="1.20.1250.20">
    <property type="entry name" value="MFS general substrate transporter like domains"/>
    <property type="match status" value="2"/>
</dbReference>
<feature type="domain" description="Major facilitator superfamily (MFS) profile" evidence="8">
    <location>
        <begin position="49"/>
        <end position="506"/>
    </location>
</feature>
<reference evidence="9" key="1">
    <citation type="submission" date="2021-06" db="EMBL/GenBank/DDBJ databases">
        <authorList>
            <person name="Kallberg Y."/>
            <person name="Tangrot J."/>
            <person name="Rosling A."/>
        </authorList>
    </citation>
    <scope>NUCLEOTIDE SEQUENCE</scope>
    <source>
        <strain evidence="9">MT106</strain>
    </source>
</reference>
<comment type="caution">
    <text evidence="9">The sequence shown here is derived from an EMBL/GenBank/DDBJ whole genome shotgun (WGS) entry which is preliminary data.</text>
</comment>
<dbReference type="Proteomes" id="UP000789831">
    <property type="component" value="Unassembled WGS sequence"/>
</dbReference>
<evidence type="ECO:0000256" key="7">
    <source>
        <dbReference type="SAM" id="Phobius"/>
    </source>
</evidence>
<evidence type="ECO:0000259" key="8">
    <source>
        <dbReference type="PROSITE" id="PS50850"/>
    </source>
</evidence>
<keyword evidence="5 7" id="KW-1133">Transmembrane helix</keyword>
<feature type="transmembrane region" description="Helical" evidence="7">
    <location>
        <begin position="411"/>
        <end position="435"/>
    </location>
</feature>
<evidence type="ECO:0000256" key="2">
    <source>
        <dbReference type="ARBA" id="ARBA00022448"/>
    </source>
</evidence>
<dbReference type="EMBL" id="CAJVPL010000043">
    <property type="protein sequence ID" value="CAG8437789.1"/>
    <property type="molecule type" value="Genomic_DNA"/>
</dbReference>
<dbReference type="PANTHER" id="PTHR24064">
    <property type="entry name" value="SOLUTE CARRIER FAMILY 22 MEMBER"/>
    <property type="match status" value="1"/>
</dbReference>
<comment type="subcellular location">
    <subcellularLocation>
        <location evidence="1">Membrane</location>
        <topology evidence="1">Multi-pass membrane protein</topology>
    </subcellularLocation>
</comment>
<feature type="transmembrane region" description="Helical" evidence="7">
    <location>
        <begin position="61"/>
        <end position="79"/>
    </location>
</feature>
<keyword evidence="2" id="KW-0813">Transport</keyword>
<evidence type="ECO:0000256" key="6">
    <source>
        <dbReference type="ARBA" id="ARBA00023136"/>
    </source>
</evidence>
<dbReference type="AlphaFoldDB" id="A0A9N8V156"/>
<dbReference type="OrthoDB" id="433512at2759"/>
<feature type="transmembrane region" description="Helical" evidence="7">
    <location>
        <begin position="357"/>
        <end position="375"/>
    </location>
</feature>
<dbReference type="CDD" id="cd17364">
    <property type="entry name" value="MFS_PhT"/>
    <property type="match status" value="1"/>
</dbReference>
<dbReference type="GO" id="GO:0016020">
    <property type="term" value="C:membrane"/>
    <property type="evidence" value="ECO:0007669"/>
    <property type="project" value="UniProtKB-SubCell"/>
</dbReference>
<feature type="transmembrane region" description="Helical" evidence="7">
    <location>
        <begin position="221"/>
        <end position="240"/>
    </location>
</feature>
<gene>
    <name evidence="9" type="ORF">AGERDE_LOCUS804</name>
</gene>
<feature type="transmembrane region" description="Helical" evidence="7">
    <location>
        <begin position="387"/>
        <end position="405"/>
    </location>
</feature>
<dbReference type="PROSITE" id="PS50850">
    <property type="entry name" value="MFS"/>
    <property type="match status" value="1"/>
</dbReference>
<dbReference type="GO" id="GO:0005315">
    <property type="term" value="F:phosphate transmembrane transporter activity"/>
    <property type="evidence" value="ECO:0007669"/>
    <property type="project" value="InterPro"/>
</dbReference>
<keyword evidence="10" id="KW-1185">Reference proteome</keyword>
<dbReference type="Pfam" id="PF00083">
    <property type="entry name" value="Sugar_tr"/>
    <property type="match status" value="1"/>
</dbReference>
<organism evidence="9 10">
    <name type="scientific">Ambispora gerdemannii</name>
    <dbReference type="NCBI Taxonomy" id="144530"/>
    <lineage>
        <taxon>Eukaryota</taxon>
        <taxon>Fungi</taxon>
        <taxon>Fungi incertae sedis</taxon>
        <taxon>Mucoromycota</taxon>
        <taxon>Glomeromycotina</taxon>
        <taxon>Glomeromycetes</taxon>
        <taxon>Archaeosporales</taxon>
        <taxon>Ambisporaceae</taxon>
        <taxon>Ambispora</taxon>
    </lineage>
</organism>
<feature type="transmembrane region" description="Helical" evidence="7">
    <location>
        <begin position="91"/>
        <end position="110"/>
    </location>
</feature>
<feature type="transmembrane region" description="Helical" evidence="7">
    <location>
        <begin position="447"/>
        <end position="467"/>
    </location>
</feature>
<dbReference type="NCBIfam" id="TIGR00887">
    <property type="entry name" value="2A0109"/>
    <property type="match status" value="1"/>
</dbReference>
<dbReference type="InterPro" id="IPR020846">
    <property type="entry name" value="MFS_dom"/>
</dbReference>
<dbReference type="InterPro" id="IPR004738">
    <property type="entry name" value="Phos_permease"/>
</dbReference>
<sequence>MAFSNQSNWSNPQYSRDEQIRSVEDLDRKRRAIFQEIDNTQFGWFHIRTCIVTGIGFFTDAYDLFVINLVSSMLGIIYFEGNLPHNIDLGLKMSAAVGTLIGQIFFGIAADRYGRKKMYGYELSIMIIATLGQSLSGESRTLPIYTSIIMWRILLGIGIGGDYPMSAVITSEFATKNRRGSMMAAVFSTQGFGILSAAICSVCVLAIYKEEIQLNSLNVDYVWRIVTGIGILPACVALYFRLTIPETPRYTIDVERNIDQATNDVLLVVKQGKSAVMIDDYTSVYIDVPRHNWEDFKSYFGKWENAKILIGTSLSWFVLDIAFYGIGLNNSIILHAIGFSDSTDTYKQLWNMSVGNILVSMLGTVPGYWFTVIFIEKWGRKFIQKMGFLVLTVLFLILGFGYEIIKETSLVLFITLFSLSQFFLNFGPNSTTFIIPGEVFPTRYRSTGHGISAAWGKFGAIIAQIGFIQLKDKGGPNAFVNRLLIFFAVFMFFGFVITHFLVPETKKQSLEQLSKEKQIGFVRERVPPGLVVPFPDEFYDDDEYNAYLQHQVVAGSSRDPQFMTGWSESEVEPTRLANDFPKCDTTP</sequence>
<feature type="transmembrane region" description="Helical" evidence="7">
    <location>
        <begin position="184"/>
        <end position="209"/>
    </location>
</feature>
<dbReference type="PROSITE" id="PS00216">
    <property type="entry name" value="SUGAR_TRANSPORT_1"/>
    <property type="match status" value="1"/>
</dbReference>